<feature type="domain" description="Right handed beta helix" evidence="4">
    <location>
        <begin position="182"/>
        <end position="330"/>
    </location>
</feature>
<dbReference type="GO" id="GO:0005576">
    <property type="term" value="C:extracellular region"/>
    <property type="evidence" value="ECO:0007669"/>
    <property type="project" value="UniProtKB-SubCell"/>
</dbReference>
<dbReference type="InterPro" id="IPR039448">
    <property type="entry name" value="Beta_helix"/>
</dbReference>
<dbReference type="EMBL" id="UINC01052274">
    <property type="protein sequence ID" value="SVB67414.1"/>
    <property type="molecule type" value="Genomic_DNA"/>
</dbReference>
<accession>A0A382FYF1</accession>
<dbReference type="GO" id="GO:0016837">
    <property type="term" value="F:carbon-oxygen lyase activity, acting on polysaccharides"/>
    <property type="evidence" value="ECO:0007669"/>
    <property type="project" value="TreeGrafter"/>
</dbReference>
<comment type="subcellular location">
    <subcellularLocation>
        <location evidence="1">Secreted</location>
    </subcellularLocation>
</comment>
<dbReference type="InterPro" id="IPR059226">
    <property type="entry name" value="Choice_anch_Q_dom"/>
</dbReference>
<dbReference type="SMART" id="SM00710">
    <property type="entry name" value="PbH1"/>
    <property type="match status" value="5"/>
</dbReference>
<evidence type="ECO:0000256" key="2">
    <source>
        <dbReference type="ARBA" id="ARBA00022525"/>
    </source>
</evidence>
<dbReference type="InterPro" id="IPR052052">
    <property type="entry name" value="Polysaccharide_Lyase_9"/>
</dbReference>
<proteinExistence type="predicted"/>
<dbReference type="Gene3D" id="2.160.20.10">
    <property type="entry name" value="Single-stranded right-handed beta-helix, Pectin lyase-like"/>
    <property type="match status" value="2"/>
</dbReference>
<dbReference type="NCBIfam" id="NF041518">
    <property type="entry name" value="choice_anch_Q"/>
    <property type="match status" value="1"/>
</dbReference>
<evidence type="ECO:0000256" key="3">
    <source>
        <dbReference type="ARBA" id="ARBA00022729"/>
    </source>
</evidence>
<name>A0A382FYF1_9ZZZZ</name>
<gene>
    <name evidence="5" type="ORF">METZ01_LOCUS220268</name>
</gene>
<dbReference type="Pfam" id="PF13229">
    <property type="entry name" value="Beta_helix"/>
    <property type="match status" value="1"/>
</dbReference>
<organism evidence="5">
    <name type="scientific">marine metagenome</name>
    <dbReference type="NCBI Taxonomy" id="408172"/>
    <lineage>
        <taxon>unclassified sequences</taxon>
        <taxon>metagenomes</taxon>
        <taxon>ecological metagenomes</taxon>
    </lineage>
</organism>
<keyword evidence="2" id="KW-0964">Secreted</keyword>
<keyword evidence="3" id="KW-0732">Signal</keyword>
<dbReference type="InterPro" id="IPR006626">
    <property type="entry name" value="PbH1"/>
</dbReference>
<sequence length="512" mass="53557">VSNNTALTYLNCRYNQLTSLDVSSNTALELFYCTHNQLTYLNMRNGITEQLIDFSAKNNSLTCVEVNADDVAYATANWTNEFDVGVTFDFICGSEARTHWYVATTGSDASGSGTLASPLATIQTAINVTTESDTVSVAAGTYVENIDFGGKNIAVIGADRETTIIDGNQAGSVVQFEYYEDSTAVLSGFTIQNGASTNFAGGIQVGWASPTLTNLIVKNNSTTFRGGGISMGGNPTLSNVVIKGNSAEGYGGGIYKTAAPDDSDETFLSNVLIIGNSTGYNGGGIYLSGGSNMILTNVTIANNSHQNQGGGIFLRDSCSVNLVNSIVRDNEHPEIYFDTFGDQSHPNDITVAYSNITGGLDGIITNDNGTITWGDGNVDIDPLFVDADSADYHLSDLSPVISAAASEVTIDGVTYTAPTTDIEGNPRPNPAGTVPDMGAYENENGAGLYNGPVWYVDASSELPYANGGPGAPFSKIQYGINAAANGDTVSVVAGTYVENINFNGKNIAVIGA</sequence>
<feature type="non-terminal residue" evidence="5">
    <location>
        <position position="1"/>
    </location>
</feature>
<dbReference type="AlphaFoldDB" id="A0A382FYF1"/>
<reference evidence="5" key="1">
    <citation type="submission" date="2018-05" db="EMBL/GenBank/DDBJ databases">
        <authorList>
            <person name="Lanie J.A."/>
            <person name="Ng W.-L."/>
            <person name="Kazmierczak K.M."/>
            <person name="Andrzejewski T.M."/>
            <person name="Davidsen T.M."/>
            <person name="Wayne K.J."/>
            <person name="Tettelin H."/>
            <person name="Glass J.I."/>
            <person name="Rusch D."/>
            <person name="Podicherti R."/>
            <person name="Tsui H.-C.T."/>
            <person name="Winkler M.E."/>
        </authorList>
    </citation>
    <scope>NUCLEOTIDE SEQUENCE</scope>
</reference>
<dbReference type="Gene3D" id="3.80.10.10">
    <property type="entry name" value="Ribonuclease Inhibitor"/>
    <property type="match status" value="1"/>
</dbReference>
<dbReference type="InterPro" id="IPR032675">
    <property type="entry name" value="LRR_dom_sf"/>
</dbReference>
<dbReference type="InterPro" id="IPR012334">
    <property type="entry name" value="Pectin_lyas_fold"/>
</dbReference>
<dbReference type="SUPFAM" id="SSF51126">
    <property type="entry name" value="Pectin lyase-like"/>
    <property type="match status" value="2"/>
</dbReference>
<dbReference type="PANTHER" id="PTHR40088:SF2">
    <property type="entry name" value="SECRETED SUGAR HYDROLASE"/>
    <property type="match status" value="1"/>
</dbReference>
<protein>
    <recommendedName>
        <fullName evidence="4">Right handed beta helix domain-containing protein</fullName>
    </recommendedName>
</protein>
<evidence type="ECO:0000313" key="5">
    <source>
        <dbReference type="EMBL" id="SVB67414.1"/>
    </source>
</evidence>
<evidence type="ECO:0000256" key="1">
    <source>
        <dbReference type="ARBA" id="ARBA00004613"/>
    </source>
</evidence>
<dbReference type="InterPro" id="IPR011050">
    <property type="entry name" value="Pectin_lyase_fold/virulence"/>
</dbReference>
<evidence type="ECO:0000259" key="4">
    <source>
        <dbReference type="Pfam" id="PF13229"/>
    </source>
</evidence>
<dbReference type="SUPFAM" id="SSF52058">
    <property type="entry name" value="L domain-like"/>
    <property type="match status" value="1"/>
</dbReference>
<dbReference type="PANTHER" id="PTHR40088">
    <property type="entry name" value="PECTATE LYASE (EUROFUNG)"/>
    <property type="match status" value="1"/>
</dbReference>
<feature type="non-terminal residue" evidence="5">
    <location>
        <position position="512"/>
    </location>
</feature>